<name>A0A2S6IDE2_9ACTN</name>
<keyword evidence="2" id="KW-1185">Reference proteome</keyword>
<dbReference type="OrthoDB" id="4223229at2"/>
<dbReference type="EMBL" id="PTJD01000016">
    <property type="protein sequence ID" value="PPK92235.1"/>
    <property type="molecule type" value="Genomic_DNA"/>
</dbReference>
<dbReference type="AlphaFoldDB" id="A0A2S6IDE2"/>
<evidence type="ECO:0000313" key="2">
    <source>
        <dbReference type="Proteomes" id="UP000239485"/>
    </source>
</evidence>
<organism evidence="1 2">
    <name type="scientific">Kineococcus xinjiangensis</name>
    <dbReference type="NCBI Taxonomy" id="512762"/>
    <lineage>
        <taxon>Bacteria</taxon>
        <taxon>Bacillati</taxon>
        <taxon>Actinomycetota</taxon>
        <taxon>Actinomycetes</taxon>
        <taxon>Kineosporiales</taxon>
        <taxon>Kineosporiaceae</taxon>
        <taxon>Kineococcus</taxon>
    </lineage>
</organism>
<comment type="caution">
    <text evidence="1">The sequence shown here is derived from an EMBL/GenBank/DDBJ whole genome shotgun (WGS) entry which is preliminary data.</text>
</comment>
<accession>A0A2S6IDE2</accession>
<dbReference type="Proteomes" id="UP000239485">
    <property type="component" value="Unassembled WGS sequence"/>
</dbReference>
<reference evidence="1 2" key="1">
    <citation type="submission" date="2018-02" db="EMBL/GenBank/DDBJ databases">
        <title>Genomic Encyclopedia of Archaeal and Bacterial Type Strains, Phase II (KMG-II): from individual species to whole genera.</title>
        <authorList>
            <person name="Goeker M."/>
        </authorList>
    </citation>
    <scope>NUCLEOTIDE SEQUENCE [LARGE SCALE GENOMIC DNA]</scope>
    <source>
        <strain evidence="1 2">DSM 22857</strain>
    </source>
</reference>
<evidence type="ECO:0000313" key="1">
    <source>
        <dbReference type="EMBL" id="PPK92235.1"/>
    </source>
</evidence>
<proteinExistence type="predicted"/>
<sequence>MGGDEKAGLVVESLLARIAELEPRTVGAEALEPDLQALADYLADHREAWPAIKRRFVRLLREYPPGTTDVMQFCMYRFQWPEIEQTARQLLVEATDHRLRRAYEAVLEVYTLPWEDRDIYRAYRAAEPRTS</sequence>
<gene>
    <name evidence="1" type="ORF">CLV92_11697</name>
</gene>
<dbReference type="RefSeq" id="WP_104435174.1">
    <property type="nucleotide sequence ID" value="NZ_PTJD01000016.1"/>
</dbReference>
<protein>
    <submittedName>
        <fullName evidence="1">Uncharacterized protein</fullName>
    </submittedName>
</protein>